<reference evidence="2" key="1">
    <citation type="submission" date="2021-12" db="EMBL/GenBank/DDBJ databases">
        <authorList>
            <person name="Veyrier F.J."/>
        </authorList>
    </citation>
    <scope>NUCLEOTIDE SEQUENCE</scope>
    <source>
        <strain evidence="2">SAG 1488-6</strain>
    </source>
</reference>
<dbReference type="InterPro" id="IPR051783">
    <property type="entry name" value="NAD(P)-dependent_oxidoreduct"/>
</dbReference>
<dbReference type="EMBL" id="CP091512">
    <property type="protein sequence ID" value="UOO92868.1"/>
    <property type="molecule type" value="Genomic_DNA"/>
</dbReference>
<accession>A0ABY4EDW4</accession>
<dbReference type="RefSeq" id="WP_019957207.1">
    <property type="nucleotide sequence ID" value="NZ_CP091512.1"/>
</dbReference>
<dbReference type="Proteomes" id="UP000832034">
    <property type="component" value="Chromosome"/>
</dbReference>
<sequence length="246" mass="27229">MDARLKSVWIAGAGYLGRPLAQQLAAQAYRIVASSRHELSGVNWHYWDFQAALLVQDFQQTDVWVVLLPPSGAVDYVAQMQVLCEQAQAANIRHVVYTSSTSVYGDAARVCDERSPIAPQTESARKIAACENIWLQSGLPHISVLRLGGLYDDERHPAKRLSGRVDIAGGNQVVNVVHRQHAIQALIDVVQQPKESVLNIVERGHPTRAEFYTAEAARLGLPVPVFNVDDAHRGKVIVSCHQHWSF</sequence>
<keyword evidence="3" id="KW-1185">Reference proteome</keyword>
<evidence type="ECO:0000313" key="2">
    <source>
        <dbReference type="EMBL" id="UOO92868.1"/>
    </source>
</evidence>
<dbReference type="Pfam" id="PF01370">
    <property type="entry name" value="Epimerase"/>
    <property type="match status" value="1"/>
</dbReference>
<dbReference type="PANTHER" id="PTHR48079:SF6">
    <property type="entry name" value="NAD(P)-BINDING DOMAIN-CONTAINING PROTEIN-RELATED"/>
    <property type="match status" value="1"/>
</dbReference>
<gene>
    <name evidence="2" type="ORF">LVJ81_02145</name>
</gene>
<evidence type="ECO:0000259" key="1">
    <source>
        <dbReference type="Pfam" id="PF01370"/>
    </source>
</evidence>
<reference evidence="2" key="2">
    <citation type="journal article" date="2022" name="Res Sq">
        <title>Evolution of multicellular longitudinally dividing oral cavity symbionts (Neisseriaceae).</title>
        <authorList>
            <person name="Nyongesa S."/>
            <person name="Weber P."/>
            <person name="Bernet E."/>
            <person name="Pullido F."/>
            <person name="Nieckarz M."/>
            <person name="Delaby M."/>
            <person name="Nieves C."/>
            <person name="Viehboeck T."/>
            <person name="Krause N."/>
            <person name="Rivera-Millot A."/>
            <person name="Nakamura A."/>
            <person name="Vischer N."/>
            <person name="VanNieuwenhze M."/>
            <person name="Brun Y."/>
            <person name="Cava F."/>
            <person name="Bulgheresi S."/>
            <person name="Veyrier F."/>
        </authorList>
    </citation>
    <scope>NUCLEOTIDE SEQUENCE</scope>
    <source>
        <strain evidence="2">SAG 1488-6</strain>
    </source>
</reference>
<proteinExistence type="predicted"/>
<dbReference type="Gene3D" id="3.40.50.720">
    <property type="entry name" value="NAD(P)-binding Rossmann-like Domain"/>
    <property type="match status" value="1"/>
</dbReference>
<protein>
    <submittedName>
        <fullName evidence="2">NAD-dependent epimerase/dehydratase family protein</fullName>
    </submittedName>
</protein>
<dbReference type="PANTHER" id="PTHR48079">
    <property type="entry name" value="PROTEIN YEEZ"/>
    <property type="match status" value="1"/>
</dbReference>
<organism evidence="2 3">
    <name type="scientific">Vitreoscilla stercoraria</name>
    <dbReference type="NCBI Taxonomy" id="61"/>
    <lineage>
        <taxon>Bacteria</taxon>
        <taxon>Pseudomonadati</taxon>
        <taxon>Pseudomonadota</taxon>
        <taxon>Betaproteobacteria</taxon>
        <taxon>Neisseriales</taxon>
        <taxon>Neisseriaceae</taxon>
        <taxon>Vitreoscilla</taxon>
    </lineage>
</organism>
<feature type="domain" description="NAD-dependent epimerase/dehydratase" evidence="1">
    <location>
        <begin position="12"/>
        <end position="122"/>
    </location>
</feature>
<name>A0ABY4EDW4_VITST</name>
<dbReference type="InterPro" id="IPR036291">
    <property type="entry name" value="NAD(P)-bd_dom_sf"/>
</dbReference>
<dbReference type="InterPro" id="IPR001509">
    <property type="entry name" value="Epimerase_deHydtase"/>
</dbReference>
<evidence type="ECO:0000313" key="3">
    <source>
        <dbReference type="Proteomes" id="UP000832034"/>
    </source>
</evidence>
<dbReference type="SUPFAM" id="SSF51735">
    <property type="entry name" value="NAD(P)-binding Rossmann-fold domains"/>
    <property type="match status" value="1"/>
</dbReference>